<name>E6Z1B4_BARSR</name>
<organism evidence="1">
    <name type="scientific">Bartonella schoenbuchensis (strain DSM 13525 / NCTC 13165 / R1)</name>
    <dbReference type="NCBI Taxonomy" id="687861"/>
    <lineage>
        <taxon>Bacteria</taxon>
        <taxon>Pseudomonadati</taxon>
        <taxon>Pseudomonadota</taxon>
        <taxon>Alphaproteobacteria</taxon>
        <taxon>Hyphomicrobiales</taxon>
        <taxon>Bartonellaceae</taxon>
        <taxon>Bartonella</taxon>
    </lineage>
</organism>
<protein>
    <submittedName>
        <fullName evidence="1">Uncharacterized protein</fullName>
    </submittedName>
</protein>
<reference evidence="1" key="1">
    <citation type="journal article" date="2011" name="PLoS Genet.">
        <title>Parallel evolution of a type IV secretion system in radiating lineages of the host-restricted bacterial pathogen Bartonella.</title>
        <authorList>
            <person name="Engel P."/>
            <person name="Salzburger W."/>
            <person name="Liesch M."/>
            <person name="Chang C.C."/>
            <person name="Maruyama S."/>
            <person name="Lanz C."/>
            <person name="Calteau A."/>
            <person name="Lajus A."/>
            <person name="Medigue C."/>
            <person name="Schuster S.C."/>
            <person name="Dehio C."/>
        </authorList>
    </citation>
    <scope>NUCLEOTIDE SEQUENCE</scope>
    <source>
        <strain evidence="1">R1</strain>
    </source>
</reference>
<sequence length="48" mass="5036">MIARELVWQKGSGVADEGLCGGKVCVVRRDPPCGEDAHHDGGSVAVSW</sequence>
<proteinExistence type="predicted"/>
<evidence type="ECO:0000313" key="1">
    <source>
        <dbReference type="EMBL" id="CBI82902.1"/>
    </source>
</evidence>
<accession>E6Z1B4</accession>
<dbReference type="RefSeq" id="WP_153302006.1">
    <property type="nucleotide sequence ID" value="NZ_CP019789.1"/>
</dbReference>
<dbReference type="EMBL" id="FN645524">
    <property type="protein sequence ID" value="CBI82902.1"/>
    <property type="molecule type" value="Genomic_DNA"/>
</dbReference>
<dbReference type="AlphaFoldDB" id="E6Z1B4"/>
<gene>
    <name evidence="1" type="ORF">BARSC_190175</name>
</gene>